<dbReference type="HOGENOM" id="CLU_2027922_0_0_1"/>
<gene>
    <name evidence="2" type="ORF">PTRG_07302</name>
</gene>
<feature type="region of interest" description="Disordered" evidence="1">
    <location>
        <begin position="85"/>
        <end position="122"/>
    </location>
</feature>
<feature type="compositionally biased region" description="Basic and acidic residues" evidence="1">
    <location>
        <begin position="26"/>
        <end position="39"/>
    </location>
</feature>
<evidence type="ECO:0000313" key="2">
    <source>
        <dbReference type="EMBL" id="EDU50221.1"/>
    </source>
</evidence>
<feature type="compositionally biased region" description="Polar residues" evidence="1">
    <location>
        <begin position="15"/>
        <end position="25"/>
    </location>
</feature>
<feature type="region of interest" description="Disordered" evidence="1">
    <location>
        <begin position="1"/>
        <end position="66"/>
    </location>
</feature>
<reference evidence="3" key="1">
    <citation type="journal article" date="2013" name="G3 (Bethesda)">
        <title>Comparative genomics of a plant-pathogenic fungus, Pyrenophora tritici-repentis, reveals transduplication and the impact of repeat elements on pathogenicity and population divergence.</title>
        <authorList>
            <person name="Manning V.A."/>
            <person name="Pandelova I."/>
            <person name="Dhillon B."/>
            <person name="Wilhelm L.J."/>
            <person name="Goodwin S.B."/>
            <person name="Berlin A.M."/>
            <person name="Figueroa M."/>
            <person name="Freitag M."/>
            <person name="Hane J.K."/>
            <person name="Henrissat B."/>
            <person name="Holman W.H."/>
            <person name="Kodira C.D."/>
            <person name="Martin J."/>
            <person name="Oliver R.P."/>
            <person name="Robbertse B."/>
            <person name="Schackwitz W."/>
            <person name="Schwartz D.C."/>
            <person name="Spatafora J.W."/>
            <person name="Turgeon B.G."/>
            <person name="Yandava C."/>
            <person name="Young S."/>
            <person name="Zhou S."/>
            <person name="Zeng Q."/>
            <person name="Grigoriev I.V."/>
            <person name="Ma L.-J."/>
            <person name="Ciuffetti L.M."/>
        </authorList>
    </citation>
    <scope>NUCLEOTIDE SEQUENCE [LARGE SCALE GENOMIC DNA]</scope>
    <source>
        <strain evidence="3">Pt-1C-BFP</strain>
    </source>
</reference>
<dbReference type="EMBL" id="DS231621">
    <property type="protein sequence ID" value="EDU50221.1"/>
    <property type="molecule type" value="Genomic_DNA"/>
</dbReference>
<dbReference type="AlphaFoldDB" id="B2WAI9"/>
<proteinExistence type="predicted"/>
<accession>B2WAI9</accession>
<sequence length="122" mass="12925">MDYSQSSKSTRPKFSETSQTLNNGTNEHRSNRVSQDRLPRHPAIQSSHPRIAPSSGFLRSGQNAVLGASPGEPARCVAATGIQGPGVVGDEWGKAQPGRGVKRAGSYFGQDVSGSGEMVTWD</sequence>
<protein>
    <submittedName>
        <fullName evidence="2">Uncharacterized protein</fullName>
    </submittedName>
</protein>
<dbReference type="InParanoid" id="B2WAI9"/>
<organism evidence="2 3">
    <name type="scientific">Pyrenophora tritici-repentis (strain Pt-1C-BFP)</name>
    <name type="common">Wheat tan spot fungus</name>
    <name type="synonym">Drechslera tritici-repentis</name>
    <dbReference type="NCBI Taxonomy" id="426418"/>
    <lineage>
        <taxon>Eukaryota</taxon>
        <taxon>Fungi</taxon>
        <taxon>Dikarya</taxon>
        <taxon>Ascomycota</taxon>
        <taxon>Pezizomycotina</taxon>
        <taxon>Dothideomycetes</taxon>
        <taxon>Pleosporomycetidae</taxon>
        <taxon>Pleosporales</taxon>
        <taxon>Pleosporineae</taxon>
        <taxon>Pleosporaceae</taxon>
        <taxon>Pyrenophora</taxon>
    </lineage>
</organism>
<evidence type="ECO:0000313" key="3">
    <source>
        <dbReference type="Proteomes" id="UP000001471"/>
    </source>
</evidence>
<evidence type="ECO:0000256" key="1">
    <source>
        <dbReference type="SAM" id="MobiDB-lite"/>
    </source>
</evidence>
<name>B2WAI9_PYRTR</name>
<dbReference type="Proteomes" id="UP000001471">
    <property type="component" value="Unassembled WGS sequence"/>
</dbReference>